<dbReference type="InterPro" id="IPR039424">
    <property type="entry name" value="SBP_5"/>
</dbReference>
<evidence type="ECO:0000256" key="1">
    <source>
        <dbReference type="ARBA" id="ARBA00004418"/>
    </source>
</evidence>
<accession>A0A418SUM9</accession>
<proteinExistence type="inferred from homology"/>
<evidence type="ECO:0000256" key="4">
    <source>
        <dbReference type="ARBA" id="ARBA00022729"/>
    </source>
</evidence>
<dbReference type="GO" id="GO:1904680">
    <property type="term" value="F:peptide transmembrane transporter activity"/>
    <property type="evidence" value="ECO:0007669"/>
    <property type="project" value="TreeGrafter"/>
</dbReference>
<dbReference type="InterPro" id="IPR000914">
    <property type="entry name" value="SBP_5_dom"/>
</dbReference>
<dbReference type="Gene3D" id="3.40.190.10">
    <property type="entry name" value="Periplasmic binding protein-like II"/>
    <property type="match status" value="1"/>
</dbReference>
<comment type="subcellular location">
    <subcellularLocation>
        <location evidence="1">Periplasm</location>
    </subcellularLocation>
</comment>
<evidence type="ECO:0000259" key="5">
    <source>
        <dbReference type="Pfam" id="PF00496"/>
    </source>
</evidence>
<dbReference type="Proteomes" id="UP000284202">
    <property type="component" value="Unassembled WGS sequence"/>
</dbReference>
<evidence type="ECO:0000256" key="2">
    <source>
        <dbReference type="ARBA" id="ARBA00005695"/>
    </source>
</evidence>
<reference evidence="7" key="1">
    <citation type="submission" date="2018-09" db="EMBL/GenBank/DDBJ databases">
        <title>Acidovorax cavernicola nov. sp. isolated from Gruta de las Maravillas (Aracena, Spain).</title>
        <authorList>
            <person name="Jurado V."/>
            <person name="Gutierrez-Patricio S."/>
            <person name="Gonzalez-Pimentel J.L."/>
            <person name="Miller A.Z."/>
            <person name="Laiz L."/>
            <person name="Saiz-Jimenez C."/>
        </authorList>
    </citation>
    <scope>NUCLEOTIDE SEQUENCE [LARGE SCALE GENOMIC DNA]</scope>
    <source>
        <strain evidence="7">1011MAR3C25</strain>
    </source>
</reference>
<evidence type="ECO:0000313" key="7">
    <source>
        <dbReference type="Proteomes" id="UP000284202"/>
    </source>
</evidence>
<comment type="caution">
    <text evidence="6">The sequence shown here is derived from an EMBL/GenBank/DDBJ whole genome shotgun (WGS) entry which is preliminary data.</text>
</comment>
<dbReference type="RefSeq" id="WP_119749642.1">
    <property type="nucleotide sequence ID" value="NZ_QZCG01000008.1"/>
</dbReference>
<dbReference type="EMBL" id="QZCG01000008">
    <property type="protein sequence ID" value="RJE84609.1"/>
    <property type="molecule type" value="Genomic_DNA"/>
</dbReference>
<dbReference type="AlphaFoldDB" id="A0A418SUM9"/>
<feature type="domain" description="Solute-binding protein family 5" evidence="5">
    <location>
        <begin position="81"/>
        <end position="170"/>
    </location>
</feature>
<name>A0A418SUM9_9RHOB</name>
<gene>
    <name evidence="6" type="ORF">D3P04_13280</name>
</gene>
<sequence length="180" mass="19592">MNLKRRHLLAGASTLAFGGFLNGFPKIAFAETPVKGGTMVVGQHQNNIKTLDASLGVQPDERPVMYAIYNSLVSIASDFSLQPELATEWVVENEGARYVITLRSGVTFHDDTPFDAEAVKYNLETRLDPANNSPHRSQLSAAIDSIEVVDPMTVAVNLKFPWPGLMAILSDRAGLGHVDK</sequence>
<dbReference type="PANTHER" id="PTHR30290">
    <property type="entry name" value="PERIPLASMIC BINDING COMPONENT OF ABC TRANSPORTER"/>
    <property type="match status" value="1"/>
</dbReference>
<evidence type="ECO:0000313" key="6">
    <source>
        <dbReference type="EMBL" id="RJE84609.1"/>
    </source>
</evidence>
<keyword evidence="7" id="KW-1185">Reference proteome</keyword>
<keyword evidence="4" id="KW-0732">Signal</keyword>
<comment type="similarity">
    <text evidence="2">Belongs to the bacterial solute-binding protein 5 family.</text>
</comment>
<dbReference type="InterPro" id="IPR006311">
    <property type="entry name" value="TAT_signal"/>
</dbReference>
<dbReference type="GO" id="GO:0015833">
    <property type="term" value="P:peptide transport"/>
    <property type="evidence" value="ECO:0007669"/>
    <property type="project" value="TreeGrafter"/>
</dbReference>
<organism evidence="6 7">
    <name type="scientific">Paracoccus onubensis</name>
    <dbReference type="NCBI Taxonomy" id="1675788"/>
    <lineage>
        <taxon>Bacteria</taxon>
        <taxon>Pseudomonadati</taxon>
        <taxon>Pseudomonadota</taxon>
        <taxon>Alphaproteobacteria</taxon>
        <taxon>Rhodobacterales</taxon>
        <taxon>Paracoccaceae</taxon>
        <taxon>Paracoccus</taxon>
    </lineage>
</organism>
<dbReference type="PROSITE" id="PS51318">
    <property type="entry name" value="TAT"/>
    <property type="match status" value="1"/>
</dbReference>
<dbReference type="Pfam" id="PF00496">
    <property type="entry name" value="SBP_bac_5"/>
    <property type="match status" value="1"/>
</dbReference>
<dbReference type="OrthoDB" id="9803988at2"/>
<protein>
    <recommendedName>
        <fullName evidence="5">Solute-binding protein family 5 domain-containing protein</fullName>
    </recommendedName>
</protein>
<dbReference type="PANTHER" id="PTHR30290:SF9">
    <property type="entry name" value="OLIGOPEPTIDE-BINDING PROTEIN APPA"/>
    <property type="match status" value="1"/>
</dbReference>
<evidence type="ECO:0000256" key="3">
    <source>
        <dbReference type="ARBA" id="ARBA00022448"/>
    </source>
</evidence>
<keyword evidence="3" id="KW-0813">Transport</keyword>
<dbReference type="SUPFAM" id="SSF53850">
    <property type="entry name" value="Periplasmic binding protein-like II"/>
    <property type="match status" value="1"/>
</dbReference>